<protein>
    <submittedName>
        <fullName evidence="1">Uncharacterized protein</fullName>
    </submittedName>
</protein>
<evidence type="ECO:0000313" key="1">
    <source>
        <dbReference type="EMBL" id="KAI9917943.1"/>
    </source>
</evidence>
<organism evidence="1 2">
    <name type="scientific">Peronosclerospora sorghi</name>
    <dbReference type="NCBI Taxonomy" id="230839"/>
    <lineage>
        <taxon>Eukaryota</taxon>
        <taxon>Sar</taxon>
        <taxon>Stramenopiles</taxon>
        <taxon>Oomycota</taxon>
        <taxon>Peronosporomycetes</taxon>
        <taxon>Peronosporales</taxon>
        <taxon>Peronosporaceae</taxon>
        <taxon>Peronosclerospora</taxon>
    </lineage>
</organism>
<proteinExistence type="predicted"/>
<dbReference type="Proteomes" id="UP001163321">
    <property type="component" value="Chromosome 13"/>
</dbReference>
<reference evidence="1 2" key="1">
    <citation type="journal article" date="2022" name="bioRxiv">
        <title>The genome of the oomycete Peronosclerospora sorghi, a cosmopolitan pathogen of maize and sorghum, is inflated with dispersed pseudogenes.</title>
        <authorList>
            <person name="Fletcher K."/>
            <person name="Martin F."/>
            <person name="Isakeit T."/>
            <person name="Cavanaugh K."/>
            <person name="Magill C."/>
            <person name="Michelmore R."/>
        </authorList>
    </citation>
    <scope>NUCLEOTIDE SEQUENCE [LARGE SCALE GENOMIC DNA]</scope>
    <source>
        <strain evidence="1">P6</strain>
    </source>
</reference>
<accession>A0ACC0WJ44</accession>
<evidence type="ECO:0000313" key="2">
    <source>
        <dbReference type="Proteomes" id="UP001163321"/>
    </source>
</evidence>
<name>A0ACC0WJ44_9STRA</name>
<gene>
    <name evidence="1" type="ORF">PsorP6_013239</name>
</gene>
<dbReference type="EMBL" id="CM047592">
    <property type="protein sequence ID" value="KAI9917943.1"/>
    <property type="molecule type" value="Genomic_DNA"/>
</dbReference>
<comment type="caution">
    <text evidence="1">The sequence shown here is derived from an EMBL/GenBank/DDBJ whole genome shotgun (WGS) entry which is preliminary data.</text>
</comment>
<keyword evidence="2" id="KW-1185">Reference proteome</keyword>
<sequence>MVYLERLVEQEMTPKKFVGELRLQVDENKKHRYTSVELERSTTSKQERETKALSSMYPVARGEKGASDERGRVSTVTATPDASSSLFDAPVYVLPSMTALYRYGHDAGQDAAELPKETLSPDNATKSRKKTKRRKKEEELETRAIVSKNEHGERSKHEADETTTLDVEQETYSTFVETFRTTMMRRA</sequence>